<dbReference type="SUPFAM" id="SSF54928">
    <property type="entry name" value="RNA-binding domain, RBD"/>
    <property type="match status" value="2"/>
</dbReference>
<dbReference type="Gene3D" id="3.40.50.410">
    <property type="entry name" value="von Willebrand factor, type A domain"/>
    <property type="match status" value="1"/>
</dbReference>
<dbReference type="InterPro" id="IPR000504">
    <property type="entry name" value="RRM_dom"/>
</dbReference>
<feature type="compositionally biased region" description="Acidic residues" evidence="14">
    <location>
        <begin position="198"/>
        <end position="233"/>
    </location>
</feature>
<dbReference type="GO" id="GO:0008270">
    <property type="term" value="F:zinc ion binding"/>
    <property type="evidence" value="ECO:0007669"/>
    <property type="project" value="InterPro"/>
</dbReference>
<dbReference type="InterPro" id="IPR036180">
    <property type="entry name" value="Gelsolin-like_dom_sf"/>
</dbReference>
<dbReference type="PANTHER" id="PTHR13803">
    <property type="entry name" value="SEC24-RELATED PROTEIN"/>
    <property type="match status" value="1"/>
</dbReference>
<dbReference type="Pfam" id="PF04811">
    <property type="entry name" value="Sec23_trunk"/>
    <property type="match status" value="1"/>
</dbReference>
<dbReference type="SUPFAM" id="SSF82754">
    <property type="entry name" value="C-terminal, gelsolin-like domain of Sec23/24"/>
    <property type="match status" value="1"/>
</dbReference>
<comment type="caution">
    <text evidence="16">The sequence shown here is derived from an EMBL/GenBank/DDBJ whole genome shotgun (WGS) entry which is preliminary data.</text>
</comment>
<dbReference type="InterPro" id="IPR006896">
    <property type="entry name" value="Sec23/24_trunk_dom"/>
</dbReference>
<evidence type="ECO:0000259" key="15">
    <source>
        <dbReference type="PROSITE" id="PS50102"/>
    </source>
</evidence>
<evidence type="ECO:0000256" key="1">
    <source>
        <dbReference type="ARBA" id="ARBA00004299"/>
    </source>
</evidence>
<feature type="compositionally biased region" description="Polar residues" evidence="14">
    <location>
        <begin position="793"/>
        <end position="813"/>
    </location>
</feature>
<dbReference type="GO" id="GO:0005789">
    <property type="term" value="C:endoplasmic reticulum membrane"/>
    <property type="evidence" value="ECO:0007669"/>
    <property type="project" value="UniProtKB-SubCell"/>
</dbReference>
<keyword evidence="5" id="KW-0813">Transport</keyword>
<feature type="compositionally biased region" description="Low complexity" evidence="14">
    <location>
        <begin position="814"/>
        <end position="826"/>
    </location>
</feature>
<name>A0A8J6HFE1_TENMO</name>
<feature type="domain" description="RRM" evidence="15">
    <location>
        <begin position="250"/>
        <end position="328"/>
    </location>
</feature>
<dbReference type="SUPFAM" id="SSF81811">
    <property type="entry name" value="Helical domain of Sec23/24"/>
    <property type="match status" value="1"/>
</dbReference>
<evidence type="ECO:0000256" key="8">
    <source>
        <dbReference type="ARBA" id="ARBA00022892"/>
    </source>
</evidence>
<evidence type="ECO:0000256" key="5">
    <source>
        <dbReference type="ARBA" id="ARBA00022448"/>
    </source>
</evidence>
<keyword evidence="12" id="KW-0968">Cytoplasmic vesicle</keyword>
<comment type="subcellular location">
    <subcellularLocation>
        <location evidence="1">Cytoplasmic vesicle</location>
        <location evidence="1">COPII-coated vesicle membrane</location>
        <topology evidence="1">Peripheral membrane protein</topology>
        <orientation evidence="1">Cytoplasmic side</orientation>
    </subcellularLocation>
    <subcellularLocation>
        <location evidence="3">Endoplasmic reticulum membrane</location>
        <topology evidence="3">Peripheral membrane protein</topology>
        <orientation evidence="3">Cytoplasmic side</orientation>
    </subcellularLocation>
    <subcellularLocation>
        <location evidence="2">Golgi apparatus membrane</location>
    </subcellularLocation>
</comment>
<sequence>MGHHARKKPSQPEESAKEKLKSIKKERKEKLKEKRARLIVRNLPFQVTEENLKAHFEKFGEIDHVQILKKEDGQMVGCGFVQFKLVQKAAKARHHLDGKPFLDREISVDFAMAKNKFLVQEDVELKQEDEIKIKEEPFDPDLDEIKKEEEEENVLEDTVVEDVKEEDVQEKEDAQSDDKEVENDENKVELDESKIEIDNSDVETDDSDVEIKESEEDDESDPDEDVKSEEESEPPAKKPRFESNDVNEGKTIFIKNVPFAATNEDLKECMRQFGRVYYALICIDKFTQHSKGTAFVKFVDQEDAEKALAAGTELTLLGNILDCHRALGRNEIHQKAAAHKEEKKGPKDSRNLYLVKEGVILAGSKAAEGVSATDMAKRLQLEQYKTQMLRNLNKFVSRDRIVIHNLPPSWDDTKLRALVKNNSPKNAIIREARIMRDLKNVDSEGVGRSKEFGFVTFNRHEDALAALRTLNNNPNVFSANKRPIVAFSIENKAMIKAKQKRLEKSRLKNPNCKMFDPNVVKADKEKKERKAAAIENGEKKDFAGVAAKPGVQKMRSRYNLKTQAKLHYENVKKEKKKAKFAKKSFKERKQEFTKQPKQKMNKKKNDDSFAKLVSNYKKKLMGPPEEKKKKCVTNMAQQNMPNGMPPQMATNPQTATEKPPALFNGVHSSHSSRDSSPSTRHGQIPASQLPPARSAIPASQLPPSRSPTTITQKMGQMNINNKFNTSTPNQTLQNPSGLVSSAFSPISPAKTETSAGNQVFRPQQPQGNRSTFPQQGIVSQGGPQFRTVPPHNQVASAPTSAFQPAASQRINHSQPLPQNNNPAPQAGYTYNAPPTVNRPPQFKANLHSNRYPQQPQPPNLNHQQNFSQHPNQMNFPPQQVNFNSQPPHQTNFNSQPPHQTNFNSQPPHQTNFNSHPPNLNPPQATNFSSQPPHQTQPPNLKPQQMHFNAQPPSVTAPQPNLNFPQQPAQQFYQQNQSVTHAGFDKLWGHEHFDLLQNPNVLPREKVQAPRVYLGNEVLDTANCSPDVFRCTMTKIPESNSLLQKSRLPLGILIHPFKDLTHLPVIQCNVIVRCRACRTYINPFVFFVDTKRWKCNLCYRINELPEEFQFDPVSKTYGDPSRRPEIKSSTIEYIAPAEYMLRPPQPAVYLFLFDISRLAIESGYLQSACAVLLEELKNLPGDARTQVGIIAYDSALHFFALGEGLSQPHEMTVLEIDDIFLPCPDNLLVNLKDRIDLLTDLLTQLPTRFNNSYDNNSALGAALQAAHKMMAATGGRVTAFQASLPNTGPGALTAREDPSQRAASEVAHLNPANDFYKRLALECSGQQIAVDLFILNSQYVDVATVSGISRFSGGGIHHFPLFKASRVLQNERFERCFRRYLTRKIGFEAVMRIRCTRGLSIHTFHGNFFVRSTDLLSLPNVSPDSGFGMQVSIEESLSDVQSVCFQAALLYTSSKGERRIRVHTLCLPICATLSDVINSADQQCIVGLLSKMAVDRSMQSSLSDAREAFINVAIDILSSYKLSLNMSNGTSSLYAPHCLRLLPLYISALLKYTAFRTGTCTRLDDRLKAMIDMKTKPLSQLIQLIYPDLYPVHDLAEQPVVLNAEEEPIPQPPHMQLTARCLDSKGAFLMDAGEHMTLLVCPGVSPFFLNEALGVRDYASISDEMYELPVLDNSHNQRLHQFINHLNDEKPFAATLHVIRDNSPNRIEFFERLIEDRVENALSYHEFMQHLKTQVK</sequence>
<reference evidence="16" key="2">
    <citation type="submission" date="2021-08" db="EMBL/GenBank/DDBJ databases">
        <authorList>
            <person name="Eriksson T."/>
        </authorList>
    </citation>
    <scope>NUCLEOTIDE SEQUENCE</scope>
    <source>
        <strain evidence="16">Stoneville</strain>
        <tissue evidence="16">Whole head</tissue>
    </source>
</reference>
<evidence type="ECO:0000256" key="12">
    <source>
        <dbReference type="ARBA" id="ARBA00023329"/>
    </source>
</evidence>
<dbReference type="InterPro" id="IPR041742">
    <property type="entry name" value="Sec24-like_trunk_dom"/>
</dbReference>
<feature type="compositionally biased region" description="Basic and acidic residues" evidence="14">
    <location>
        <begin position="130"/>
        <end position="148"/>
    </location>
</feature>
<dbReference type="Gene3D" id="2.60.40.1670">
    <property type="entry name" value="beta-sandwich domain of Sec23/24"/>
    <property type="match status" value="1"/>
</dbReference>
<feature type="compositionally biased region" description="Acidic residues" evidence="14">
    <location>
        <begin position="149"/>
        <end position="170"/>
    </location>
</feature>
<dbReference type="SUPFAM" id="SSF81995">
    <property type="entry name" value="beta-sandwich domain of Sec23/24"/>
    <property type="match status" value="1"/>
</dbReference>
<dbReference type="Pfam" id="PF00076">
    <property type="entry name" value="RRM_1"/>
    <property type="match status" value="3"/>
</dbReference>
<feature type="region of interest" description="Disordered" evidence="14">
    <location>
        <begin position="581"/>
        <end position="609"/>
    </location>
</feature>
<dbReference type="PANTHER" id="PTHR13803:SF39">
    <property type="entry name" value="SECRETORY 24AB, ISOFORM A"/>
    <property type="match status" value="1"/>
</dbReference>
<dbReference type="InterPro" id="IPR012990">
    <property type="entry name" value="Beta-sandwich_Sec23_24"/>
</dbReference>
<keyword evidence="7 13" id="KW-0694">RNA-binding</keyword>
<dbReference type="Gene3D" id="3.30.70.330">
    <property type="match status" value="3"/>
</dbReference>
<dbReference type="InterPro" id="IPR036174">
    <property type="entry name" value="Znf_Sec23_Sec24_sf"/>
</dbReference>
<comment type="similarity">
    <text evidence="4">Belongs to the SEC23/SEC24 family. SEC24 subfamily.</text>
</comment>
<dbReference type="Pfam" id="PF04815">
    <property type="entry name" value="Sec23_helical"/>
    <property type="match status" value="1"/>
</dbReference>
<reference evidence="16" key="1">
    <citation type="journal article" date="2020" name="J Insects Food Feed">
        <title>The yellow mealworm (Tenebrio molitor) genome: a resource for the emerging insects as food and feed industry.</title>
        <authorList>
            <person name="Eriksson T."/>
            <person name="Andere A."/>
            <person name="Kelstrup H."/>
            <person name="Emery V."/>
            <person name="Picard C."/>
        </authorList>
    </citation>
    <scope>NUCLEOTIDE SEQUENCE</scope>
    <source>
        <strain evidence="16">Stoneville</strain>
        <tissue evidence="16">Whole head</tissue>
    </source>
</reference>
<dbReference type="CDD" id="cd12416">
    <property type="entry name" value="RRM4_RBM28_like"/>
    <property type="match status" value="1"/>
</dbReference>
<feature type="region of interest" description="Disordered" evidence="14">
    <location>
        <begin position="637"/>
        <end position="965"/>
    </location>
</feature>
<dbReference type="CDD" id="cd01479">
    <property type="entry name" value="Sec24-like"/>
    <property type="match status" value="1"/>
</dbReference>
<feature type="domain" description="RRM" evidence="15">
    <location>
        <begin position="399"/>
        <end position="490"/>
    </location>
</feature>
<dbReference type="GO" id="GO:0000149">
    <property type="term" value="F:SNARE binding"/>
    <property type="evidence" value="ECO:0007669"/>
    <property type="project" value="TreeGrafter"/>
</dbReference>
<feature type="compositionally biased region" description="Basic and acidic residues" evidence="14">
    <location>
        <begin position="10"/>
        <end position="31"/>
    </location>
</feature>
<evidence type="ECO:0000256" key="3">
    <source>
        <dbReference type="ARBA" id="ARBA00004397"/>
    </source>
</evidence>
<dbReference type="FunFam" id="3.30.70.330:FF:000182">
    <property type="entry name" value="RNA-binding motif protein 28"/>
    <property type="match status" value="1"/>
</dbReference>
<dbReference type="GO" id="GO:0000139">
    <property type="term" value="C:Golgi membrane"/>
    <property type="evidence" value="ECO:0007669"/>
    <property type="project" value="UniProtKB-SubCell"/>
</dbReference>
<gene>
    <name evidence="16" type="ORF">GEV33_009131</name>
</gene>
<feature type="compositionally biased region" description="Polar residues" evidence="14">
    <location>
        <begin position="866"/>
        <end position="961"/>
    </location>
</feature>
<evidence type="ECO:0000256" key="14">
    <source>
        <dbReference type="SAM" id="MobiDB-lite"/>
    </source>
</evidence>
<feature type="compositionally biased region" description="Basic and acidic residues" evidence="14">
    <location>
        <begin position="234"/>
        <end position="243"/>
    </location>
</feature>
<evidence type="ECO:0000313" key="16">
    <source>
        <dbReference type="EMBL" id="KAH0813660.1"/>
    </source>
</evidence>
<dbReference type="GO" id="GO:0006886">
    <property type="term" value="P:intracellular protein transport"/>
    <property type="evidence" value="ECO:0007669"/>
    <property type="project" value="InterPro"/>
</dbReference>
<feature type="region of interest" description="Disordered" evidence="14">
    <location>
        <begin position="130"/>
        <end position="244"/>
    </location>
</feature>
<dbReference type="InterPro" id="IPR050550">
    <property type="entry name" value="SEC23_SEC24_subfamily"/>
</dbReference>
<dbReference type="SUPFAM" id="SSF82919">
    <property type="entry name" value="Zn-finger domain of Sec23/24"/>
    <property type="match status" value="1"/>
</dbReference>
<keyword evidence="6" id="KW-0256">Endoplasmic reticulum</keyword>
<dbReference type="SUPFAM" id="SSF53300">
    <property type="entry name" value="vWA-like"/>
    <property type="match status" value="1"/>
</dbReference>
<feature type="domain" description="RRM" evidence="15">
    <location>
        <begin position="36"/>
        <end position="113"/>
    </location>
</feature>
<dbReference type="InterPro" id="IPR036175">
    <property type="entry name" value="Sec23/24_helical_dom_sf"/>
</dbReference>
<proteinExistence type="inferred from homology"/>
<dbReference type="Pfam" id="PF04810">
    <property type="entry name" value="zf-Sec23_Sec24"/>
    <property type="match status" value="1"/>
</dbReference>
<evidence type="ECO:0000256" key="4">
    <source>
        <dbReference type="ARBA" id="ARBA00008334"/>
    </source>
</evidence>
<dbReference type="InterPro" id="IPR012677">
    <property type="entry name" value="Nucleotide-bd_a/b_plait_sf"/>
</dbReference>
<dbReference type="EMBL" id="JABDTM020025061">
    <property type="protein sequence ID" value="KAH0813660.1"/>
    <property type="molecule type" value="Genomic_DNA"/>
</dbReference>
<evidence type="ECO:0000256" key="9">
    <source>
        <dbReference type="ARBA" id="ARBA00022927"/>
    </source>
</evidence>
<keyword evidence="17" id="KW-1185">Reference proteome</keyword>
<dbReference type="Gene3D" id="1.20.120.730">
    <property type="entry name" value="Sec23/Sec24 helical domain"/>
    <property type="match status" value="1"/>
</dbReference>
<keyword evidence="11" id="KW-0472">Membrane</keyword>
<dbReference type="Gene3D" id="3.40.20.10">
    <property type="entry name" value="Severin"/>
    <property type="match status" value="1"/>
</dbReference>
<dbReference type="CDD" id="cd12414">
    <property type="entry name" value="RRM2_RBM28_like"/>
    <property type="match status" value="1"/>
</dbReference>
<evidence type="ECO:0000313" key="17">
    <source>
        <dbReference type="Proteomes" id="UP000719412"/>
    </source>
</evidence>
<dbReference type="GO" id="GO:0070971">
    <property type="term" value="C:endoplasmic reticulum exit site"/>
    <property type="evidence" value="ECO:0007669"/>
    <property type="project" value="TreeGrafter"/>
</dbReference>
<dbReference type="FunFam" id="2.30.30.380:FF:000004">
    <property type="entry name" value="SEC24 homolog B, COPII coat complex component"/>
    <property type="match status" value="1"/>
</dbReference>
<dbReference type="InterPro" id="IPR036465">
    <property type="entry name" value="vWFA_dom_sf"/>
</dbReference>
<evidence type="ECO:0000256" key="2">
    <source>
        <dbReference type="ARBA" id="ARBA00004394"/>
    </source>
</evidence>
<evidence type="ECO:0000256" key="6">
    <source>
        <dbReference type="ARBA" id="ARBA00022824"/>
    </source>
</evidence>
<feature type="region of interest" description="Disordered" evidence="14">
    <location>
        <begin position="1"/>
        <end position="31"/>
    </location>
</feature>
<evidence type="ECO:0000256" key="10">
    <source>
        <dbReference type="ARBA" id="ARBA00023034"/>
    </source>
</evidence>
<dbReference type="InterPro" id="IPR029006">
    <property type="entry name" value="ADF-H/Gelsolin-like_dom_sf"/>
</dbReference>
<dbReference type="InterPro" id="IPR006900">
    <property type="entry name" value="Sec23/24_helical_dom"/>
</dbReference>
<dbReference type="Gene3D" id="2.30.30.380">
    <property type="entry name" value="Zn-finger domain of Sec23/24"/>
    <property type="match status" value="1"/>
</dbReference>
<dbReference type="PROSITE" id="PS50102">
    <property type="entry name" value="RRM"/>
    <property type="match status" value="3"/>
</dbReference>
<dbReference type="InterPro" id="IPR006895">
    <property type="entry name" value="Znf_Sec23_Sec24"/>
</dbReference>
<dbReference type="Pfam" id="PF08033">
    <property type="entry name" value="Sec23_BS"/>
    <property type="match status" value="1"/>
</dbReference>
<dbReference type="Proteomes" id="UP000719412">
    <property type="component" value="Unassembled WGS sequence"/>
</dbReference>
<evidence type="ECO:0000256" key="13">
    <source>
        <dbReference type="PROSITE-ProRule" id="PRU00176"/>
    </source>
</evidence>
<organism evidence="16 17">
    <name type="scientific">Tenebrio molitor</name>
    <name type="common">Yellow mealworm beetle</name>
    <dbReference type="NCBI Taxonomy" id="7067"/>
    <lineage>
        <taxon>Eukaryota</taxon>
        <taxon>Metazoa</taxon>
        <taxon>Ecdysozoa</taxon>
        <taxon>Arthropoda</taxon>
        <taxon>Hexapoda</taxon>
        <taxon>Insecta</taxon>
        <taxon>Pterygota</taxon>
        <taxon>Neoptera</taxon>
        <taxon>Endopterygota</taxon>
        <taxon>Coleoptera</taxon>
        <taxon>Polyphaga</taxon>
        <taxon>Cucujiformia</taxon>
        <taxon>Tenebrionidae</taxon>
        <taxon>Tenebrio</taxon>
    </lineage>
</organism>
<dbReference type="GO" id="GO:0090110">
    <property type="term" value="P:COPII-coated vesicle cargo loading"/>
    <property type="evidence" value="ECO:0007669"/>
    <property type="project" value="TreeGrafter"/>
</dbReference>
<feature type="compositionally biased region" description="Basic and acidic residues" evidence="14">
    <location>
        <begin position="171"/>
        <end position="197"/>
    </location>
</feature>
<evidence type="ECO:0000256" key="7">
    <source>
        <dbReference type="ARBA" id="ARBA00022884"/>
    </source>
</evidence>
<feature type="compositionally biased region" description="Polar residues" evidence="14">
    <location>
        <begin position="701"/>
        <end position="782"/>
    </location>
</feature>
<dbReference type="InterPro" id="IPR035979">
    <property type="entry name" value="RBD_domain_sf"/>
</dbReference>
<dbReference type="GO" id="GO:0003723">
    <property type="term" value="F:RNA binding"/>
    <property type="evidence" value="ECO:0007669"/>
    <property type="project" value="UniProtKB-UniRule"/>
</dbReference>
<keyword evidence="10" id="KW-0333">Golgi apparatus</keyword>
<accession>A0A8J6HFE1</accession>
<dbReference type="SMART" id="SM00360">
    <property type="entry name" value="RRM"/>
    <property type="match status" value="3"/>
</dbReference>
<protein>
    <recommendedName>
        <fullName evidence="15">RRM domain-containing protein</fullName>
    </recommendedName>
</protein>
<evidence type="ECO:0000256" key="11">
    <source>
        <dbReference type="ARBA" id="ARBA00023136"/>
    </source>
</evidence>
<keyword evidence="9" id="KW-0653">Protein transport</keyword>
<keyword evidence="8" id="KW-0931">ER-Golgi transport</keyword>
<dbReference type="GO" id="GO:0030127">
    <property type="term" value="C:COPII vesicle coat"/>
    <property type="evidence" value="ECO:0007669"/>
    <property type="project" value="InterPro"/>
</dbReference>